<evidence type="ECO:0000256" key="4">
    <source>
        <dbReference type="ARBA" id="ARBA00005501"/>
    </source>
</evidence>
<dbReference type="EMBL" id="JASNQZ010000006">
    <property type="protein sequence ID" value="KAL0956177.1"/>
    <property type="molecule type" value="Genomic_DNA"/>
</dbReference>
<dbReference type="Pfam" id="PF08654">
    <property type="entry name" value="DASH_Dad2"/>
    <property type="match status" value="1"/>
</dbReference>
<organism evidence="18 19">
    <name type="scientific">Hohenbuehelia grisea</name>
    <dbReference type="NCBI Taxonomy" id="104357"/>
    <lineage>
        <taxon>Eukaryota</taxon>
        <taxon>Fungi</taxon>
        <taxon>Dikarya</taxon>
        <taxon>Basidiomycota</taxon>
        <taxon>Agaricomycotina</taxon>
        <taxon>Agaricomycetes</taxon>
        <taxon>Agaricomycetidae</taxon>
        <taxon>Agaricales</taxon>
        <taxon>Pleurotineae</taxon>
        <taxon>Pleurotaceae</taxon>
        <taxon>Hohenbuehelia</taxon>
    </lineage>
</organism>
<proteinExistence type="inferred from homology"/>
<evidence type="ECO:0000256" key="8">
    <source>
        <dbReference type="ARBA" id="ARBA00022618"/>
    </source>
</evidence>
<evidence type="ECO:0000256" key="5">
    <source>
        <dbReference type="ARBA" id="ARBA00020260"/>
    </source>
</evidence>
<keyword evidence="15" id="KW-0131">Cell cycle</keyword>
<evidence type="ECO:0000256" key="12">
    <source>
        <dbReference type="ARBA" id="ARBA00022838"/>
    </source>
</evidence>
<evidence type="ECO:0000256" key="15">
    <source>
        <dbReference type="ARBA" id="ARBA00023306"/>
    </source>
</evidence>
<keyword evidence="6" id="KW-0158">Chromosome</keyword>
<keyword evidence="13" id="KW-0206">Cytoskeleton</keyword>
<gene>
    <name evidence="18" type="ORF">HGRIS_002337</name>
</gene>
<evidence type="ECO:0000256" key="16">
    <source>
        <dbReference type="ARBA" id="ARBA00023328"/>
    </source>
</evidence>
<reference evidence="19" key="1">
    <citation type="submission" date="2024-06" db="EMBL/GenBank/DDBJ databases">
        <title>Multi-omics analyses provide insights into the biosynthesis of the anticancer antibiotic pleurotin in Hohenbuehelia grisea.</title>
        <authorList>
            <person name="Weaver J.A."/>
            <person name="Alberti F."/>
        </authorList>
    </citation>
    <scope>NUCLEOTIDE SEQUENCE [LARGE SCALE GENOMIC DNA]</scope>
    <source>
        <strain evidence="19">T-177</strain>
    </source>
</reference>
<dbReference type="InterPro" id="IPR013963">
    <property type="entry name" value="DASH_Dad2"/>
</dbReference>
<dbReference type="PANTHER" id="PTHR28036:SF1">
    <property type="entry name" value="DASH COMPLEX SUBUNIT DAD2"/>
    <property type="match status" value="1"/>
</dbReference>
<evidence type="ECO:0000313" key="18">
    <source>
        <dbReference type="EMBL" id="KAL0956177.1"/>
    </source>
</evidence>
<evidence type="ECO:0000256" key="2">
    <source>
        <dbReference type="ARBA" id="ARBA00004186"/>
    </source>
</evidence>
<evidence type="ECO:0000256" key="9">
    <source>
        <dbReference type="ARBA" id="ARBA00022701"/>
    </source>
</evidence>
<evidence type="ECO:0000256" key="14">
    <source>
        <dbReference type="ARBA" id="ARBA00023242"/>
    </source>
</evidence>
<dbReference type="Proteomes" id="UP001556367">
    <property type="component" value="Unassembled WGS sequence"/>
</dbReference>
<keyword evidence="11" id="KW-0159">Chromosome partition</keyword>
<keyword evidence="8" id="KW-0132">Cell division</keyword>
<evidence type="ECO:0000313" key="19">
    <source>
        <dbReference type="Proteomes" id="UP001556367"/>
    </source>
</evidence>
<keyword evidence="12" id="KW-0995">Kinetochore</keyword>
<sequence length="125" mass="13559">MIRQSIAANRATSAGGAQASAAAAATKLAEKKKEYEAVAALERISSQFVERIAGITEDCETMANAGEIHGQVLQQWPKMFEILSLFLASRASSEENTEEPASAFEGQRVVRIPIDELEQSTERSM</sequence>
<comment type="subcellular location">
    <subcellularLocation>
        <location evidence="3">Chromosome</location>
        <location evidence="3">Centromere</location>
        <location evidence="3">Kinetochore</location>
    </subcellularLocation>
    <subcellularLocation>
        <location evidence="2">Cytoplasm</location>
        <location evidence="2">Cytoskeleton</location>
        <location evidence="2">Spindle</location>
    </subcellularLocation>
    <subcellularLocation>
        <location evidence="1">Nucleus</location>
    </subcellularLocation>
</comment>
<keyword evidence="9" id="KW-0493">Microtubule</keyword>
<keyword evidence="19" id="KW-1185">Reference proteome</keyword>
<evidence type="ECO:0000256" key="6">
    <source>
        <dbReference type="ARBA" id="ARBA00022454"/>
    </source>
</evidence>
<keyword evidence="10" id="KW-0498">Mitosis</keyword>
<protein>
    <recommendedName>
        <fullName evidence="5">DASH complex subunit DAD2</fullName>
    </recommendedName>
    <alternativeName>
        <fullName evidence="17">Outer kinetochore protein DAD2</fullName>
    </alternativeName>
</protein>
<keyword evidence="14" id="KW-0539">Nucleus</keyword>
<evidence type="ECO:0000256" key="13">
    <source>
        <dbReference type="ARBA" id="ARBA00023212"/>
    </source>
</evidence>
<keyword evidence="7" id="KW-0963">Cytoplasm</keyword>
<name>A0ABR3JLE3_9AGAR</name>
<evidence type="ECO:0000256" key="1">
    <source>
        <dbReference type="ARBA" id="ARBA00004123"/>
    </source>
</evidence>
<evidence type="ECO:0000256" key="10">
    <source>
        <dbReference type="ARBA" id="ARBA00022776"/>
    </source>
</evidence>
<evidence type="ECO:0000256" key="11">
    <source>
        <dbReference type="ARBA" id="ARBA00022829"/>
    </source>
</evidence>
<evidence type="ECO:0000256" key="7">
    <source>
        <dbReference type="ARBA" id="ARBA00022490"/>
    </source>
</evidence>
<keyword evidence="16" id="KW-0137">Centromere</keyword>
<comment type="similarity">
    <text evidence="4">Belongs to the DASH complex DAD2 family.</text>
</comment>
<accession>A0ABR3JLE3</accession>
<evidence type="ECO:0000256" key="17">
    <source>
        <dbReference type="ARBA" id="ARBA00030568"/>
    </source>
</evidence>
<evidence type="ECO:0000256" key="3">
    <source>
        <dbReference type="ARBA" id="ARBA00004629"/>
    </source>
</evidence>
<dbReference type="PANTHER" id="PTHR28036">
    <property type="entry name" value="DASH COMPLEX SUBUNIT DAD2"/>
    <property type="match status" value="1"/>
</dbReference>
<comment type="caution">
    <text evidence="18">The sequence shown here is derived from an EMBL/GenBank/DDBJ whole genome shotgun (WGS) entry which is preliminary data.</text>
</comment>